<organism evidence="7 8">
    <name type="scientific">SAR324 cluster bacterium</name>
    <dbReference type="NCBI Taxonomy" id="2024889"/>
    <lineage>
        <taxon>Bacteria</taxon>
        <taxon>Deltaproteobacteria</taxon>
        <taxon>SAR324 cluster</taxon>
    </lineage>
</organism>
<evidence type="ECO:0000256" key="2">
    <source>
        <dbReference type="ARBA" id="ARBA00022741"/>
    </source>
</evidence>
<dbReference type="GO" id="GO:0005524">
    <property type="term" value="F:ATP binding"/>
    <property type="evidence" value="ECO:0007669"/>
    <property type="project" value="UniProtKB-KW"/>
</dbReference>
<dbReference type="EMBL" id="NZEX01000069">
    <property type="protein sequence ID" value="MAH63016.1"/>
    <property type="molecule type" value="Genomic_DNA"/>
</dbReference>
<dbReference type="Gene3D" id="3.40.50.10180">
    <property type="entry name" value="Glycerate kinase, MOFRL-like N-terminal domain"/>
    <property type="match status" value="1"/>
</dbReference>
<evidence type="ECO:0000256" key="4">
    <source>
        <dbReference type="ARBA" id="ARBA00022840"/>
    </source>
</evidence>
<keyword evidence="2" id="KW-0547">Nucleotide-binding</keyword>
<dbReference type="InterPro" id="IPR007835">
    <property type="entry name" value="MOFRL"/>
</dbReference>
<feature type="domain" description="MOFRL" evidence="5">
    <location>
        <begin position="318"/>
        <end position="422"/>
    </location>
</feature>
<dbReference type="Pfam" id="PF13660">
    <property type="entry name" value="DUF4147"/>
    <property type="match status" value="1"/>
</dbReference>
<dbReference type="InterPro" id="IPR039760">
    <property type="entry name" value="MOFRL_protein"/>
</dbReference>
<dbReference type="FunFam" id="3.40.50.10180:FF:000001">
    <property type="entry name" value="Glycerate kinase"/>
    <property type="match status" value="1"/>
</dbReference>
<evidence type="ECO:0000256" key="1">
    <source>
        <dbReference type="ARBA" id="ARBA00022679"/>
    </source>
</evidence>
<dbReference type="Gene3D" id="3.40.1480.10">
    <property type="entry name" value="MOFRL domain"/>
    <property type="match status" value="1"/>
</dbReference>
<dbReference type="FunFam" id="3.40.1480.10:FF:000002">
    <property type="entry name" value="Glycerate kinase"/>
    <property type="match status" value="1"/>
</dbReference>
<gene>
    <name evidence="7" type="ORF">CMN54_06145</name>
</gene>
<dbReference type="AlphaFoldDB" id="A0A2D6YIK2"/>
<dbReference type="Proteomes" id="UP000226525">
    <property type="component" value="Unassembled WGS sequence"/>
</dbReference>
<accession>A0A2D6YIK2</accession>
<sequence length="431" mass="46753">MSSLPKILEQTLQVALQRSKPKICLPEYLNEIQNNEKMPERIIVLGAGKASAAMANTLENHWKGTSWGAKLSGLVLTRYGYGETCKSIEIVEASHPVPDETGQITARRILDLAESANDQDLVICLFSGGGSALLALPGRGLTLQDKQSLNRSLLHSGATIGEMNCVRKHLSAIKGGRLARAIQPARLWTLAISDVPGDYLSVIASGPTVPDPTTFADAQEILRRYQIQPTQAIQKLLEAAEEETPKPGEDVFSKNQVRLVATPQLMLEAAAKEAEKLGIKSIILSDRIEGEAKEVAKVHAAIAKQIKHRDQPINSPAIILSGGETTVTVHGKGKGGRNTEFLLSLLEALKGEKEISAIAVDTDGIDGSEDNAGAWIDHNTFFKAKQLNLKTNDFLDNNDAYTFFKQLDHLIITGPTMTNVNDFRAIFIGQP</sequence>
<keyword evidence="4" id="KW-0067">ATP-binding</keyword>
<dbReference type="PANTHER" id="PTHR12227">
    <property type="entry name" value="GLYCERATE KINASE"/>
    <property type="match status" value="1"/>
</dbReference>
<dbReference type="GO" id="GO:0008887">
    <property type="term" value="F:glycerate kinase activity"/>
    <property type="evidence" value="ECO:0007669"/>
    <property type="project" value="InterPro"/>
</dbReference>
<comment type="caution">
    <text evidence="7">The sequence shown here is derived from an EMBL/GenBank/DDBJ whole genome shotgun (WGS) entry which is preliminary data.</text>
</comment>
<dbReference type="Pfam" id="PF05161">
    <property type="entry name" value="MOFRL"/>
    <property type="match status" value="1"/>
</dbReference>
<evidence type="ECO:0000313" key="8">
    <source>
        <dbReference type="Proteomes" id="UP000226525"/>
    </source>
</evidence>
<evidence type="ECO:0000259" key="6">
    <source>
        <dbReference type="Pfam" id="PF13660"/>
    </source>
</evidence>
<dbReference type="InterPro" id="IPR038614">
    <property type="entry name" value="GK_N_sf"/>
</dbReference>
<evidence type="ECO:0000313" key="7">
    <source>
        <dbReference type="EMBL" id="MAH63016.1"/>
    </source>
</evidence>
<keyword evidence="3 7" id="KW-0418">Kinase</keyword>
<dbReference type="InterPro" id="IPR037035">
    <property type="entry name" value="GK-like_C_sf"/>
</dbReference>
<name>A0A2D6YIK2_9DELT</name>
<dbReference type="GO" id="GO:0005737">
    <property type="term" value="C:cytoplasm"/>
    <property type="evidence" value="ECO:0007669"/>
    <property type="project" value="TreeGrafter"/>
</dbReference>
<proteinExistence type="predicted"/>
<dbReference type="SUPFAM" id="SSF82544">
    <property type="entry name" value="GckA/TtuD-like"/>
    <property type="match status" value="1"/>
</dbReference>
<protein>
    <submittedName>
        <fullName evidence="7">Glycerate kinase</fullName>
    </submittedName>
</protein>
<keyword evidence="1" id="KW-0808">Transferase</keyword>
<evidence type="ECO:0000259" key="5">
    <source>
        <dbReference type="Pfam" id="PF05161"/>
    </source>
</evidence>
<feature type="domain" description="MOFRL-associated" evidence="6">
    <location>
        <begin position="8"/>
        <end position="238"/>
    </location>
</feature>
<dbReference type="InterPro" id="IPR025286">
    <property type="entry name" value="MOFRL_assoc_dom"/>
</dbReference>
<evidence type="ECO:0000256" key="3">
    <source>
        <dbReference type="ARBA" id="ARBA00022777"/>
    </source>
</evidence>
<dbReference type="PANTHER" id="PTHR12227:SF0">
    <property type="entry name" value="GLYCERATE KINASE"/>
    <property type="match status" value="1"/>
</dbReference>
<reference evidence="8" key="1">
    <citation type="submission" date="2017-09" db="EMBL/GenBank/DDBJ databases">
        <title>The Reconstruction of 2,631 Draft Metagenome-Assembled Genomes from the Global Oceans.</title>
        <authorList>
            <person name="Tully B.J."/>
            <person name="Graham E.D."/>
            <person name="Heidelberg J.F."/>
        </authorList>
    </citation>
    <scope>NUCLEOTIDE SEQUENCE [LARGE SCALE GENOMIC DNA]</scope>
</reference>